<comment type="caution">
    <text evidence="1">The sequence shown here is derived from an EMBL/GenBank/DDBJ whole genome shotgun (WGS) entry which is preliminary data.</text>
</comment>
<dbReference type="EMBL" id="LUCH01006505">
    <property type="protein sequence ID" value="KAF5397277.1"/>
    <property type="molecule type" value="Genomic_DNA"/>
</dbReference>
<name>A0A8J4SLT0_9TREM</name>
<accession>A0A8J4SLT0</accession>
<sequence length="153" mass="17016">MGFRLCAGKRSSGMSNMENLGFFVDTGDQRRDPANTEANQKTSLPTNLPILRTLLEMISHYSSYFPELHRIGMPPSSLLNKNVTFSKADTLTRLSESQAAEDHDTRIAAVIIELDVNLILSEAVRALSGRGEVIKNDQTRLNFVTGFEIPPYD</sequence>
<proteinExistence type="predicted"/>
<gene>
    <name evidence="1" type="ORF">PHET_09916</name>
</gene>
<reference evidence="1" key="1">
    <citation type="submission" date="2019-05" db="EMBL/GenBank/DDBJ databases">
        <title>Annotation for the trematode Paragonimus heterotremus.</title>
        <authorList>
            <person name="Choi Y.-J."/>
        </authorList>
    </citation>
    <scope>NUCLEOTIDE SEQUENCE</scope>
    <source>
        <strain evidence="1">LC</strain>
    </source>
</reference>
<protein>
    <submittedName>
        <fullName evidence="1">Uncharacterized protein</fullName>
    </submittedName>
</protein>
<dbReference type="AlphaFoldDB" id="A0A8J4SLT0"/>
<dbReference type="SUPFAM" id="SSF56672">
    <property type="entry name" value="DNA/RNA polymerases"/>
    <property type="match status" value="1"/>
</dbReference>
<dbReference type="InterPro" id="IPR043502">
    <property type="entry name" value="DNA/RNA_pol_sf"/>
</dbReference>
<dbReference type="OrthoDB" id="6220944at2759"/>
<evidence type="ECO:0000313" key="1">
    <source>
        <dbReference type="EMBL" id="KAF5397277.1"/>
    </source>
</evidence>
<organism evidence="1 2">
    <name type="scientific">Paragonimus heterotremus</name>
    <dbReference type="NCBI Taxonomy" id="100268"/>
    <lineage>
        <taxon>Eukaryota</taxon>
        <taxon>Metazoa</taxon>
        <taxon>Spiralia</taxon>
        <taxon>Lophotrochozoa</taxon>
        <taxon>Platyhelminthes</taxon>
        <taxon>Trematoda</taxon>
        <taxon>Digenea</taxon>
        <taxon>Plagiorchiida</taxon>
        <taxon>Troglotremata</taxon>
        <taxon>Troglotrematidae</taxon>
        <taxon>Paragonimus</taxon>
    </lineage>
</organism>
<keyword evidence="2" id="KW-1185">Reference proteome</keyword>
<dbReference type="Proteomes" id="UP000748531">
    <property type="component" value="Unassembled WGS sequence"/>
</dbReference>
<evidence type="ECO:0000313" key="2">
    <source>
        <dbReference type="Proteomes" id="UP000748531"/>
    </source>
</evidence>